<evidence type="ECO:0000256" key="9">
    <source>
        <dbReference type="ARBA" id="ARBA00049534"/>
    </source>
</evidence>
<dbReference type="PANTHER" id="PTHR42701">
    <property type="entry name" value="IMIDAZOLE GLYCEROL PHOSPHATE SYNTHASE SUBUNIT HISH"/>
    <property type="match status" value="1"/>
</dbReference>
<comment type="catalytic activity">
    <reaction evidence="8">
        <text>5-[(5-phospho-1-deoxy-D-ribulos-1-ylimino)methylamino]-1-(5-phospho-beta-D-ribosyl)imidazole-4-carboxamide + L-glutamine = D-erythro-1-(imidazol-4-yl)glycerol 3-phosphate + 5-amino-1-(5-phospho-beta-D-ribosyl)imidazole-4-carboxamide + L-glutamate + H(+)</text>
        <dbReference type="Rhea" id="RHEA:24793"/>
        <dbReference type="ChEBI" id="CHEBI:15378"/>
        <dbReference type="ChEBI" id="CHEBI:29985"/>
        <dbReference type="ChEBI" id="CHEBI:58278"/>
        <dbReference type="ChEBI" id="CHEBI:58359"/>
        <dbReference type="ChEBI" id="CHEBI:58475"/>
        <dbReference type="ChEBI" id="CHEBI:58525"/>
        <dbReference type="EC" id="4.3.2.10"/>
    </reaction>
</comment>
<protein>
    <submittedName>
        <fullName evidence="11">Putative glutamine amidotransferase class-I</fullName>
    </submittedName>
</protein>
<evidence type="ECO:0000256" key="1">
    <source>
        <dbReference type="ARBA" id="ARBA00005091"/>
    </source>
</evidence>
<name>B3T9T9_9ZZZZ</name>
<evidence type="ECO:0000256" key="3">
    <source>
        <dbReference type="ARBA" id="ARBA00022605"/>
    </source>
</evidence>
<dbReference type="CDD" id="cd01748">
    <property type="entry name" value="GATase1_IGP_Synthase"/>
    <property type="match status" value="1"/>
</dbReference>
<dbReference type="SUPFAM" id="SSF52317">
    <property type="entry name" value="Class I glutamine amidotransferase-like"/>
    <property type="match status" value="1"/>
</dbReference>
<dbReference type="Pfam" id="PF00117">
    <property type="entry name" value="GATase"/>
    <property type="match status" value="1"/>
</dbReference>
<proteinExistence type="inferred from homology"/>
<dbReference type="UniPathway" id="UPA00031">
    <property type="reaction ID" value="UER00010"/>
</dbReference>
<dbReference type="HAMAP" id="MF_00278">
    <property type="entry name" value="HisH"/>
    <property type="match status" value="1"/>
</dbReference>
<dbReference type="AlphaFoldDB" id="B3T9T9"/>
<comment type="catalytic activity">
    <reaction evidence="9">
        <text>L-glutamine + H2O = L-glutamate + NH4(+)</text>
        <dbReference type="Rhea" id="RHEA:15889"/>
        <dbReference type="ChEBI" id="CHEBI:15377"/>
        <dbReference type="ChEBI" id="CHEBI:28938"/>
        <dbReference type="ChEBI" id="CHEBI:29985"/>
        <dbReference type="ChEBI" id="CHEBI:58359"/>
        <dbReference type="EC" id="3.5.1.2"/>
    </reaction>
</comment>
<sequence length="210" mass="22444">MDSIVIVDYGAGNLRSVQKAFEHLGHATAITADPDALIHAPAIVFPGQGASPPAMAALNSTGMADAIRDTIRQGKPFFGVCLGLQLLMDWSEEGETPCLGVLSGTVKRLPQGLKVPHIGWNQVDLQGSSHPVFQGVPQGHFYFVHSYYADPADPGTVLGTTDYGIQFCSVAARDNLVATQFHPEKSGPVGLQIYDNFVRRLVHPGATPVR</sequence>
<evidence type="ECO:0000259" key="10">
    <source>
        <dbReference type="Pfam" id="PF00117"/>
    </source>
</evidence>
<evidence type="ECO:0000256" key="8">
    <source>
        <dbReference type="ARBA" id="ARBA00047838"/>
    </source>
</evidence>
<dbReference type="InterPro" id="IPR017926">
    <property type="entry name" value="GATASE"/>
</dbReference>
<evidence type="ECO:0000256" key="2">
    <source>
        <dbReference type="ARBA" id="ARBA00011152"/>
    </source>
</evidence>
<keyword evidence="4" id="KW-0378">Hydrolase</keyword>
<keyword evidence="11" id="KW-0808">Transferase</keyword>
<keyword evidence="7" id="KW-0456">Lyase</keyword>
<accession>B3T9T9</accession>
<dbReference type="Gene3D" id="3.40.50.880">
    <property type="match status" value="1"/>
</dbReference>
<evidence type="ECO:0000256" key="5">
    <source>
        <dbReference type="ARBA" id="ARBA00022962"/>
    </source>
</evidence>
<reference evidence="11" key="1">
    <citation type="journal article" date="2008" name="ISME J.">
        <title>Genomic patterns of recombination, clonal divergence and environment in marine microbial populations.</title>
        <authorList>
            <person name="Konstantinidis K.T."/>
            <person name="Delong E.F."/>
        </authorList>
    </citation>
    <scope>NUCLEOTIDE SEQUENCE</scope>
</reference>
<dbReference type="PROSITE" id="PS51273">
    <property type="entry name" value="GATASE_TYPE_1"/>
    <property type="match status" value="1"/>
</dbReference>
<comment type="pathway">
    <text evidence="1">Amino-acid biosynthesis; L-histidine biosynthesis; L-histidine from 5-phospho-alpha-D-ribose 1-diphosphate: step 5/9.</text>
</comment>
<dbReference type="GO" id="GO:0000107">
    <property type="term" value="F:imidazoleglycerol-phosphate synthase activity"/>
    <property type="evidence" value="ECO:0007669"/>
    <property type="project" value="TreeGrafter"/>
</dbReference>
<gene>
    <name evidence="11" type="ORF">ALOHA_HF4000APKG7H23ctg3g13</name>
</gene>
<organism evidence="11">
    <name type="scientific">uncultured marine microorganism HF4000_APKG7H23</name>
    <dbReference type="NCBI Taxonomy" id="455551"/>
    <lineage>
        <taxon>unclassified sequences</taxon>
        <taxon>environmental samples</taxon>
    </lineage>
</organism>
<dbReference type="NCBIfam" id="TIGR01855">
    <property type="entry name" value="IMP_synth_hisH"/>
    <property type="match status" value="1"/>
</dbReference>
<keyword evidence="6" id="KW-0368">Histidine biosynthesis</keyword>
<dbReference type="GO" id="GO:0004359">
    <property type="term" value="F:glutaminase activity"/>
    <property type="evidence" value="ECO:0007669"/>
    <property type="project" value="UniProtKB-EC"/>
</dbReference>
<evidence type="ECO:0000256" key="7">
    <source>
        <dbReference type="ARBA" id="ARBA00023239"/>
    </source>
</evidence>
<dbReference type="PIRSF" id="PIRSF000495">
    <property type="entry name" value="Amidotransf_hisH"/>
    <property type="match status" value="1"/>
</dbReference>
<dbReference type="PANTHER" id="PTHR42701:SF1">
    <property type="entry name" value="IMIDAZOLE GLYCEROL PHOSPHATE SYNTHASE SUBUNIT HISH"/>
    <property type="match status" value="1"/>
</dbReference>
<keyword evidence="3" id="KW-0028">Amino-acid biosynthesis</keyword>
<evidence type="ECO:0000256" key="4">
    <source>
        <dbReference type="ARBA" id="ARBA00022801"/>
    </source>
</evidence>
<feature type="domain" description="Glutamine amidotransferase" evidence="10">
    <location>
        <begin position="5"/>
        <end position="198"/>
    </location>
</feature>
<dbReference type="InterPro" id="IPR029062">
    <property type="entry name" value="Class_I_gatase-like"/>
</dbReference>
<dbReference type="GO" id="GO:0016829">
    <property type="term" value="F:lyase activity"/>
    <property type="evidence" value="ECO:0007669"/>
    <property type="project" value="UniProtKB-KW"/>
</dbReference>
<dbReference type="EMBL" id="EU016649">
    <property type="protein sequence ID" value="ABZ09348.1"/>
    <property type="molecule type" value="Genomic_DNA"/>
</dbReference>
<evidence type="ECO:0000313" key="11">
    <source>
        <dbReference type="EMBL" id="ABZ09348.1"/>
    </source>
</evidence>
<keyword evidence="5 11" id="KW-0315">Glutamine amidotransferase</keyword>
<evidence type="ECO:0000256" key="6">
    <source>
        <dbReference type="ARBA" id="ARBA00023102"/>
    </source>
</evidence>
<dbReference type="InterPro" id="IPR010139">
    <property type="entry name" value="Imidazole-glycPsynth_HisH"/>
</dbReference>
<dbReference type="GO" id="GO:0000105">
    <property type="term" value="P:L-histidine biosynthetic process"/>
    <property type="evidence" value="ECO:0007669"/>
    <property type="project" value="UniProtKB-UniPathway"/>
</dbReference>
<comment type="subunit">
    <text evidence="2">Heterodimer of HisH and HisF.</text>
</comment>